<proteinExistence type="predicted"/>
<evidence type="ECO:0000313" key="1">
    <source>
        <dbReference type="EMBL" id="QXT39620.1"/>
    </source>
</evidence>
<dbReference type="InterPro" id="IPR013078">
    <property type="entry name" value="His_Pase_superF_clade-1"/>
</dbReference>
<dbReference type="Proteomes" id="UP000825009">
    <property type="component" value="Chromosome"/>
</dbReference>
<keyword evidence="2" id="KW-1185">Reference proteome</keyword>
<dbReference type="PANTHER" id="PTHR47623:SF1">
    <property type="entry name" value="OS09G0287300 PROTEIN"/>
    <property type="match status" value="1"/>
</dbReference>
<accession>A0A8F6TVU6</accession>
<organism evidence="1 2">
    <name type="scientific">Gymnodinialimonas ceratoperidinii</name>
    <dbReference type="NCBI Taxonomy" id="2856823"/>
    <lineage>
        <taxon>Bacteria</taxon>
        <taxon>Pseudomonadati</taxon>
        <taxon>Pseudomonadota</taxon>
        <taxon>Alphaproteobacteria</taxon>
        <taxon>Rhodobacterales</taxon>
        <taxon>Paracoccaceae</taxon>
        <taxon>Gymnodinialimonas</taxon>
    </lineage>
</organism>
<dbReference type="KEGG" id="gce:KYE46_17140"/>
<dbReference type="RefSeq" id="WP_219002398.1">
    <property type="nucleotide sequence ID" value="NZ_CP079194.1"/>
</dbReference>
<dbReference type="AlphaFoldDB" id="A0A8F6TVU6"/>
<dbReference type="EMBL" id="CP079194">
    <property type="protein sequence ID" value="QXT39620.1"/>
    <property type="molecule type" value="Genomic_DNA"/>
</dbReference>
<dbReference type="Pfam" id="PF00300">
    <property type="entry name" value="His_Phos_1"/>
    <property type="match status" value="1"/>
</dbReference>
<reference evidence="1 2" key="1">
    <citation type="submission" date="2021-07" db="EMBL/GenBank/DDBJ databases">
        <title>A novel Jannaschia species isolated from marine dinoflagellate Ceratoperidinium margalefii.</title>
        <authorList>
            <person name="Jiang Y."/>
            <person name="Li Z."/>
        </authorList>
    </citation>
    <scope>NUCLEOTIDE SEQUENCE [LARGE SCALE GENOMIC DNA]</scope>
    <source>
        <strain evidence="1 2">J12C1-MA-4</strain>
    </source>
</reference>
<protein>
    <submittedName>
        <fullName evidence="1">Histidine phosphatase family protein</fullName>
    </submittedName>
</protein>
<evidence type="ECO:0000313" key="2">
    <source>
        <dbReference type="Proteomes" id="UP000825009"/>
    </source>
</evidence>
<dbReference type="PANTHER" id="PTHR47623">
    <property type="entry name" value="OS09G0287300 PROTEIN"/>
    <property type="match status" value="1"/>
</dbReference>
<dbReference type="CDD" id="cd07067">
    <property type="entry name" value="HP_PGM_like"/>
    <property type="match status" value="1"/>
</dbReference>
<sequence length="165" mass="17688">MSQTVILIRHCKSDWDGSTGDHTRPLSPRGHRAAPRIGAFLAQHGLVPDVALCSDALRTRQTWAGIADQLPGAPEPTLNPALYLAEPEVMLKALRAADAATVAMIAHNPGTAALAWALAHNPPNDPDFERYPTGAVTVLRFDNGLAPGEGHLLRFTTPRSLPDPR</sequence>
<name>A0A8F6TVU6_9RHOB</name>
<dbReference type="SMART" id="SM00855">
    <property type="entry name" value="PGAM"/>
    <property type="match status" value="1"/>
</dbReference>
<gene>
    <name evidence="1" type="ORF">KYE46_17140</name>
</gene>